<feature type="region of interest" description="Disordered" evidence="1">
    <location>
        <begin position="223"/>
        <end position="249"/>
    </location>
</feature>
<organism evidence="2 3">
    <name type="scientific">Colletotrichum kahawae</name>
    <name type="common">Coffee berry disease fungus</name>
    <dbReference type="NCBI Taxonomy" id="34407"/>
    <lineage>
        <taxon>Eukaryota</taxon>
        <taxon>Fungi</taxon>
        <taxon>Dikarya</taxon>
        <taxon>Ascomycota</taxon>
        <taxon>Pezizomycotina</taxon>
        <taxon>Sordariomycetes</taxon>
        <taxon>Hypocreomycetidae</taxon>
        <taxon>Glomerellales</taxon>
        <taxon>Glomerellaceae</taxon>
        <taxon>Colletotrichum</taxon>
        <taxon>Colletotrichum gloeosporioides species complex</taxon>
    </lineage>
</organism>
<evidence type="ECO:0000313" key="3">
    <source>
        <dbReference type="Proteomes" id="UP001281614"/>
    </source>
</evidence>
<accession>A0AAD9YAL4</accession>
<dbReference type="EMBL" id="VYYT01000299">
    <property type="protein sequence ID" value="KAK2745969.1"/>
    <property type="molecule type" value="Genomic_DNA"/>
</dbReference>
<comment type="caution">
    <text evidence="2">The sequence shown here is derived from an EMBL/GenBank/DDBJ whole genome shotgun (WGS) entry which is preliminary data.</text>
</comment>
<feature type="compositionally biased region" description="Polar residues" evidence="1">
    <location>
        <begin position="118"/>
        <end position="138"/>
    </location>
</feature>
<dbReference type="Proteomes" id="UP001281614">
    <property type="component" value="Unassembled WGS sequence"/>
</dbReference>
<feature type="region of interest" description="Disordered" evidence="1">
    <location>
        <begin position="114"/>
        <end position="138"/>
    </location>
</feature>
<gene>
    <name evidence="2" type="ORF">CKAH01_18241</name>
</gene>
<reference evidence="2" key="1">
    <citation type="submission" date="2023-02" db="EMBL/GenBank/DDBJ databases">
        <title>Colletotrichum kahawae CIFC_Que2 genome sequencing and assembly.</title>
        <authorList>
            <person name="Baroncelli R."/>
        </authorList>
    </citation>
    <scope>NUCLEOTIDE SEQUENCE</scope>
    <source>
        <strain evidence="2">CIFC_Que2</strain>
    </source>
</reference>
<dbReference type="AlphaFoldDB" id="A0AAD9YAL4"/>
<protein>
    <submittedName>
        <fullName evidence="2">Uncharacterized protein</fullName>
    </submittedName>
</protein>
<keyword evidence="3" id="KW-1185">Reference proteome</keyword>
<evidence type="ECO:0000256" key="1">
    <source>
        <dbReference type="SAM" id="MobiDB-lite"/>
    </source>
</evidence>
<name>A0AAD9YAL4_COLKA</name>
<proteinExistence type="predicted"/>
<sequence>MDVTLQVKQGACPPARKTESKALFCSALRLLLLRVQVLHALFALARVHLSSRVTAATQSCRGNTATEMLHSVCWPPNAQRSGPQCCVLFQWGRPRLVPLDGPTPASGPAYLISKRRGSSTQHPAQTPTPIRKPNTSTSTSTRIVSWAFALHHLTSEPRHRAPVREPFHQRQTVLAAFSSSRLLVASSPVLAMHPRIEGTDWPCRCTWISLLALSVCPEAPEASETAFSSGDLPSAGKTVPEKGSSGEMS</sequence>
<evidence type="ECO:0000313" key="2">
    <source>
        <dbReference type="EMBL" id="KAK2745969.1"/>
    </source>
</evidence>